<dbReference type="Gene3D" id="3.40.50.2020">
    <property type="match status" value="1"/>
</dbReference>
<comment type="subunit">
    <text evidence="6">Homodimer.</text>
</comment>
<evidence type="ECO:0000256" key="9">
    <source>
        <dbReference type="ARBA" id="ARBA00022676"/>
    </source>
</evidence>
<proteinExistence type="inferred from homology"/>
<dbReference type="SUPFAM" id="SSF53271">
    <property type="entry name" value="PRTase-like"/>
    <property type="match status" value="1"/>
</dbReference>
<dbReference type="OrthoDB" id="363185at2759"/>
<dbReference type="GO" id="GO:0044209">
    <property type="term" value="P:AMP salvage"/>
    <property type="evidence" value="ECO:0007669"/>
    <property type="project" value="UniProtKB-UniPathway"/>
</dbReference>
<keyword evidence="10" id="KW-0808">Transferase</keyword>
<dbReference type="PANTHER" id="PTHR32315">
    <property type="entry name" value="ADENINE PHOSPHORIBOSYLTRANSFERASE"/>
    <property type="match status" value="1"/>
</dbReference>
<evidence type="ECO:0000256" key="1">
    <source>
        <dbReference type="ARBA" id="ARBA00000868"/>
    </source>
</evidence>
<dbReference type="EC" id="2.4.2.7" evidence="7"/>
<evidence type="ECO:0000256" key="10">
    <source>
        <dbReference type="ARBA" id="ARBA00022679"/>
    </source>
</evidence>
<keyword evidence="8" id="KW-0963">Cytoplasm</keyword>
<keyword evidence="11" id="KW-0660">Purine salvage</keyword>
<comment type="subcellular location">
    <subcellularLocation>
        <location evidence="3">Cytoplasm</location>
    </subcellularLocation>
</comment>
<dbReference type="FunFam" id="3.40.50.2020:FF:000004">
    <property type="entry name" value="Adenine phosphoribosyltransferase"/>
    <property type="match status" value="1"/>
</dbReference>
<evidence type="ECO:0000313" key="15">
    <source>
        <dbReference type="Proteomes" id="UP000799539"/>
    </source>
</evidence>
<evidence type="ECO:0000256" key="4">
    <source>
        <dbReference type="ARBA" id="ARBA00004659"/>
    </source>
</evidence>
<organism evidence="14 15">
    <name type="scientific">Cercospora zeae-maydis SCOH1-5</name>
    <dbReference type="NCBI Taxonomy" id="717836"/>
    <lineage>
        <taxon>Eukaryota</taxon>
        <taxon>Fungi</taxon>
        <taxon>Dikarya</taxon>
        <taxon>Ascomycota</taxon>
        <taxon>Pezizomycotina</taxon>
        <taxon>Dothideomycetes</taxon>
        <taxon>Dothideomycetidae</taxon>
        <taxon>Mycosphaerellales</taxon>
        <taxon>Mycosphaerellaceae</taxon>
        <taxon>Cercospora</taxon>
    </lineage>
</organism>
<evidence type="ECO:0000256" key="5">
    <source>
        <dbReference type="ARBA" id="ARBA00008391"/>
    </source>
</evidence>
<dbReference type="EMBL" id="ML992663">
    <property type="protein sequence ID" value="KAF2216790.1"/>
    <property type="molecule type" value="Genomic_DNA"/>
</dbReference>
<evidence type="ECO:0000256" key="7">
    <source>
        <dbReference type="ARBA" id="ARBA00011893"/>
    </source>
</evidence>
<keyword evidence="9" id="KW-0328">Glycosyltransferase</keyword>
<evidence type="ECO:0000256" key="8">
    <source>
        <dbReference type="ARBA" id="ARBA00022490"/>
    </source>
</evidence>
<dbReference type="NCBIfam" id="TIGR01090">
    <property type="entry name" value="apt"/>
    <property type="match status" value="1"/>
</dbReference>
<name>A0A6A6FU51_9PEZI</name>
<comment type="catalytic activity">
    <reaction evidence="1">
        <text>AMP + diphosphate = 5-phospho-alpha-D-ribose 1-diphosphate + adenine</text>
        <dbReference type="Rhea" id="RHEA:16609"/>
        <dbReference type="ChEBI" id="CHEBI:16708"/>
        <dbReference type="ChEBI" id="CHEBI:33019"/>
        <dbReference type="ChEBI" id="CHEBI:58017"/>
        <dbReference type="ChEBI" id="CHEBI:456215"/>
        <dbReference type="EC" id="2.4.2.7"/>
    </reaction>
</comment>
<dbReference type="GO" id="GO:0002055">
    <property type="term" value="F:adenine binding"/>
    <property type="evidence" value="ECO:0007669"/>
    <property type="project" value="TreeGrafter"/>
</dbReference>
<protein>
    <recommendedName>
        <fullName evidence="7">adenine phosphoribosyltransferase</fullName>
        <ecNumber evidence="7">2.4.2.7</ecNumber>
    </recommendedName>
</protein>
<evidence type="ECO:0000256" key="12">
    <source>
        <dbReference type="SAM" id="MobiDB-lite"/>
    </source>
</evidence>
<dbReference type="UniPathway" id="UPA00588">
    <property type="reaction ID" value="UER00646"/>
</dbReference>
<evidence type="ECO:0000256" key="6">
    <source>
        <dbReference type="ARBA" id="ARBA00011738"/>
    </source>
</evidence>
<dbReference type="GO" id="GO:0005737">
    <property type="term" value="C:cytoplasm"/>
    <property type="evidence" value="ECO:0007669"/>
    <property type="project" value="UniProtKB-SubCell"/>
</dbReference>
<dbReference type="NCBIfam" id="NF002636">
    <property type="entry name" value="PRK02304.1-5"/>
    <property type="match status" value="1"/>
</dbReference>
<dbReference type="InterPro" id="IPR029057">
    <property type="entry name" value="PRTase-like"/>
</dbReference>
<dbReference type="PANTHER" id="PTHR32315:SF3">
    <property type="entry name" value="ADENINE PHOSPHORIBOSYLTRANSFERASE"/>
    <property type="match status" value="1"/>
</dbReference>
<evidence type="ECO:0000313" key="14">
    <source>
        <dbReference type="EMBL" id="KAF2216790.1"/>
    </source>
</evidence>
<dbReference type="CDD" id="cd06223">
    <property type="entry name" value="PRTases_typeI"/>
    <property type="match status" value="1"/>
</dbReference>
<dbReference type="NCBIfam" id="NF002634">
    <property type="entry name" value="PRK02304.1-3"/>
    <property type="match status" value="1"/>
</dbReference>
<dbReference type="Pfam" id="PF00156">
    <property type="entry name" value="Pribosyltran"/>
    <property type="match status" value="1"/>
</dbReference>
<evidence type="ECO:0000259" key="13">
    <source>
        <dbReference type="Pfam" id="PF00156"/>
    </source>
</evidence>
<feature type="region of interest" description="Disordered" evidence="12">
    <location>
        <begin position="1"/>
        <end position="68"/>
    </location>
</feature>
<feature type="compositionally biased region" description="Polar residues" evidence="12">
    <location>
        <begin position="8"/>
        <end position="27"/>
    </location>
</feature>
<dbReference type="InterPro" id="IPR005764">
    <property type="entry name" value="Ade_phspho_trans"/>
</dbReference>
<evidence type="ECO:0000256" key="3">
    <source>
        <dbReference type="ARBA" id="ARBA00004496"/>
    </source>
</evidence>
<gene>
    <name evidence="14" type="ORF">CERZMDRAFT_64231</name>
</gene>
<evidence type="ECO:0000256" key="2">
    <source>
        <dbReference type="ARBA" id="ARBA00003968"/>
    </source>
</evidence>
<dbReference type="GO" id="GO:0003999">
    <property type="term" value="F:adenine phosphoribosyltransferase activity"/>
    <property type="evidence" value="ECO:0007669"/>
    <property type="project" value="UniProtKB-EC"/>
</dbReference>
<dbReference type="HAMAP" id="MF_00004">
    <property type="entry name" value="Aden_phosphoribosyltr"/>
    <property type="match status" value="1"/>
</dbReference>
<dbReference type="GO" id="GO:0016208">
    <property type="term" value="F:AMP binding"/>
    <property type="evidence" value="ECO:0007669"/>
    <property type="project" value="TreeGrafter"/>
</dbReference>
<comment type="pathway">
    <text evidence="4">Purine metabolism; AMP biosynthesis via salvage pathway; AMP from adenine: step 1/1.</text>
</comment>
<sequence length="256" mass="27041">MSGAPPSSHVNATHAAQHNPGNTTNNAADVASTSAHPPPNAPDPTTTASSDNAAQRGLPTTAASSSTELSRLKVTLKSSLRQFPDFPSPGILFEDIMPLFSNPSHHNALITALELQFREKFGAKHGIDVIVGLESRGFLFGPTLAMRLGAGFVPVRKQGKLPGECVTEGYQKEYGTDWFQMQKDAISPGQKVVIVDDIIATGGSAAAAGNLVQQLGGQLLGFVFIMELDFLKGRDKLNAPVHTLLSGQDEALKSSK</sequence>
<keyword evidence="15" id="KW-1185">Reference proteome</keyword>
<dbReference type="InterPro" id="IPR050054">
    <property type="entry name" value="UPRTase/APRTase"/>
</dbReference>
<reference evidence="14" key="1">
    <citation type="journal article" date="2020" name="Stud. Mycol.">
        <title>101 Dothideomycetes genomes: a test case for predicting lifestyles and emergence of pathogens.</title>
        <authorList>
            <person name="Haridas S."/>
            <person name="Albert R."/>
            <person name="Binder M."/>
            <person name="Bloem J."/>
            <person name="Labutti K."/>
            <person name="Salamov A."/>
            <person name="Andreopoulos B."/>
            <person name="Baker S."/>
            <person name="Barry K."/>
            <person name="Bills G."/>
            <person name="Bluhm B."/>
            <person name="Cannon C."/>
            <person name="Castanera R."/>
            <person name="Culley D."/>
            <person name="Daum C."/>
            <person name="Ezra D."/>
            <person name="Gonzalez J."/>
            <person name="Henrissat B."/>
            <person name="Kuo A."/>
            <person name="Liang C."/>
            <person name="Lipzen A."/>
            <person name="Lutzoni F."/>
            <person name="Magnuson J."/>
            <person name="Mondo S."/>
            <person name="Nolan M."/>
            <person name="Ohm R."/>
            <person name="Pangilinan J."/>
            <person name="Park H.-J."/>
            <person name="Ramirez L."/>
            <person name="Alfaro M."/>
            <person name="Sun H."/>
            <person name="Tritt A."/>
            <person name="Yoshinaga Y."/>
            <person name="Zwiers L.-H."/>
            <person name="Turgeon B."/>
            <person name="Goodwin S."/>
            <person name="Spatafora J."/>
            <person name="Crous P."/>
            <person name="Grigoriev I."/>
        </authorList>
    </citation>
    <scope>NUCLEOTIDE SEQUENCE</scope>
    <source>
        <strain evidence="14">SCOH1-5</strain>
    </source>
</reference>
<evidence type="ECO:0000256" key="11">
    <source>
        <dbReference type="ARBA" id="ARBA00022726"/>
    </source>
</evidence>
<dbReference type="GO" id="GO:0006168">
    <property type="term" value="P:adenine salvage"/>
    <property type="evidence" value="ECO:0007669"/>
    <property type="project" value="InterPro"/>
</dbReference>
<dbReference type="AlphaFoldDB" id="A0A6A6FU51"/>
<comment type="function">
    <text evidence="2">Catalyzes a salvage reaction resulting in the formation of AMP, that is energically less costly than de novo synthesis.</text>
</comment>
<comment type="similarity">
    <text evidence="5">Belongs to the purine/pyrimidine phosphoribosyltransferase family.</text>
</comment>
<dbReference type="Proteomes" id="UP000799539">
    <property type="component" value="Unassembled WGS sequence"/>
</dbReference>
<dbReference type="GO" id="GO:0006166">
    <property type="term" value="P:purine ribonucleoside salvage"/>
    <property type="evidence" value="ECO:0007669"/>
    <property type="project" value="UniProtKB-KW"/>
</dbReference>
<dbReference type="InterPro" id="IPR000836">
    <property type="entry name" value="PRTase_dom"/>
</dbReference>
<accession>A0A6A6FU51</accession>
<feature type="domain" description="Phosphoribosyltransferase" evidence="13">
    <location>
        <begin position="110"/>
        <end position="226"/>
    </location>
</feature>